<dbReference type="SUPFAM" id="SSF51735">
    <property type="entry name" value="NAD(P)-binding Rossmann-fold domains"/>
    <property type="match status" value="1"/>
</dbReference>
<evidence type="ECO:0000313" key="2">
    <source>
        <dbReference type="EMBL" id="KAH3695110.1"/>
    </source>
</evidence>
<keyword evidence="3" id="KW-1185">Reference proteome</keyword>
<dbReference type="PANTHER" id="PTHR38015:SF1">
    <property type="entry name" value="OPINE DEHYDROGENASE DOMAIN-CONTAINING PROTEIN"/>
    <property type="match status" value="1"/>
</dbReference>
<dbReference type="OrthoDB" id="6058913at2759"/>
<dbReference type="Proteomes" id="UP000828390">
    <property type="component" value="Unassembled WGS sequence"/>
</dbReference>
<sequence length="417" mass="46177">MAKPLKMCVCGGGKSAQVMAVLAASNTDMEVVVLTTFKDEAEQWSKAIDKQDMVVTVKGPDDSSRDLKAKPVSVSKVPGDVVPGSDIIVLAVGAYAHEEYLKAIVGLIDKKAVIVGFPGQAGFEYLCKSLLGELRDQVTIMSFEMSPWVCSLEAFGKKAVITRTAQCLNGSILRGKAIPRKPALMSLQMALGPTPMLKQTKHFLEVLLTSFSFFHPAIMYGKWKDWDGKYLDSEPLFYGNIDESTAQILEECSKEYQAVAFAVSGQRPDINLTELPDIFNWLIQFYKDDIEDGTSLLNAIKSNKVYKDVKHIMQKDRTKYKPDFNCRYLAEDIPYGLVVVRGIAEILEVPMPTCDMLIDWAQGKMNKKYLVDGKLTGDDVKTTRAPQRFGLTTMDEILAGKKKEDSVDVNGLVALTI</sequence>
<gene>
    <name evidence="2" type="ORF">DPMN_082566</name>
</gene>
<dbReference type="InterPro" id="IPR003421">
    <property type="entry name" value="Opine_DH"/>
</dbReference>
<organism evidence="2 3">
    <name type="scientific">Dreissena polymorpha</name>
    <name type="common">Zebra mussel</name>
    <name type="synonym">Mytilus polymorpha</name>
    <dbReference type="NCBI Taxonomy" id="45954"/>
    <lineage>
        <taxon>Eukaryota</taxon>
        <taxon>Metazoa</taxon>
        <taxon>Spiralia</taxon>
        <taxon>Lophotrochozoa</taxon>
        <taxon>Mollusca</taxon>
        <taxon>Bivalvia</taxon>
        <taxon>Autobranchia</taxon>
        <taxon>Heteroconchia</taxon>
        <taxon>Euheterodonta</taxon>
        <taxon>Imparidentia</taxon>
        <taxon>Neoheterodontei</taxon>
        <taxon>Myida</taxon>
        <taxon>Dreissenoidea</taxon>
        <taxon>Dreissenidae</taxon>
        <taxon>Dreissena</taxon>
    </lineage>
</organism>
<dbReference type="AlphaFoldDB" id="A0A9D4BGY0"/>
<accession>A0A9D4BGY0</accession>
<dbReference type="SUPFAM" id="SSF48179">
    <property type="entry name" value="6-phosphogluconate dehydrogenase C-terminal domain-like"/>
    <property type="match status" value="1"/>
</dbReference>
<reference evidence="2" key="1">
    <citation type="journal article" date="2019" name="bioRxiv">
        <title>The Genome of the Zebra Mussel, Dreissena polymorpha: A Resource for Invasive Species Research.</title>
        <authorList>
            <person name="McCartney M.A."/>
            <person name="Auch B."/>
            <person name="Kono T."/>
            <person name="Mallez S."/>
            <person name="Zhang Y."/>
            <person name="Obille A."/>
            <person name="Becker A."/>
            <person name="Abrahante J.E."/>
            <person name="Garbe J."/>
            <person name="Badalamenti J.P."/>
            <person name="Herman A."/>
            <person name="Mangelson H."/>
            <person name="Liachko I."/>
            <person name="Sullivan S."/>
            <person name="Sone E.D."/>
            <person name="Koren S."/>
            <person name="Silverstein K.A.T."/>
            <person name="Beckman K.B."/>
            <person name="Gohl D.M."/>
        </authorList>
    </citation>
    <scope>NUCLEOTIDE SEQUENCE</scope>
    <source>
        <strain evidence="2">Duluth1</strain>
        <tissue evidence="2">Whole animal</tissue>
    </source>
</reference>
<evidence type="ECO:0000259" key="1">
    <source>
        <dbReference type="Pfam" id="PF02317"/>
    </source>
</evidence>
<feature type="domain" description="Opine dehydrogenase" evidence="1">
    <location>
        <begin position="201"/>
        <end position="363"/>
    </location>
</feature>
<dbReference type="Gene3D" id="3.40.50.720">
    <property type="entry name" value="NAD(P)-binding Rossmann-like Domain"/>
    <property type="match status" value="1"/>
</dbReference>
<dbReference type="InterPro" id="IPR036291">
    <property type="entry name" value="NAD(P)-bd_dom_sf"/>
</dbReference>
<dbReference type="EMBL" id="JAIWYP010000016">
    <property type="protein sequence ID" value="KAH3695110.1"/>
    <property type="molecule type" value="Genomic_DNA"/>
</dbReference>
<dbReference type="InterPro" id="IPR008927">
    <property type="entry name" value="6-PGluconate_DH-like_C_sf"/>
</dbReference>
<dbReference type="Gene3D" id="1.10.1040.10">
    <property type="entry name" value="N-(1-d-carboxylethyl)-l-norvaline Dehydrogenase, domain 2"/>
    <property type="match status" value="1"/>
</dbReference>
<name>A0A9D4BGY0_DREPO</name>
<dbReference type="GO" id="GO:0016491">
    <property type="term" value="F:oxidoreductase activity"/>
    <property type="evidence" value="ECO:0007669"/>
    <property type="project" value="InterPro"/>
</dbReference>
<dbReference type="PANTHER" id="PTHR38015">
    <property type="entry name" value="BLR6086 PROTEIN"/>
    <property type="match status" value="1"/>
</dbReference>
<dbReference type="InterPro" id="IPR013328">
    <property type="entry name" value="6PGD_dom2"/>
</dbReference>
<evidence type="ECO:0000313" key="3">
    <source>
        <dbReference type="Proteomes" id="UP000828390"/>
    </source>
</evidence>
<dbReference type="InterPro" id="IPR051729">
    <property type="entry name" value="Opine/Lysopine_DH"/>
</dbReference>
<dbReference type="Pfam" id="PF02317">
    <property type="entry name" value="Octopine_DH"/>
    <property type="match status" value="1"/>
</dbReference>
<proteinExistence type="predicted"/>
<reference evidence="2" key="2">
    <citation type="submission" date="2020-11" db="EMBL/GenBank/DDBJ databases">
        <authorList>
            <person name="McCartney M.A."/>
            <person name="Auch B."/>
            <person name="Kono T."/>
            <person name="Mallez S."/>
            <person name="Becker A."/>
            <person name="Gohl D.M."/>
            <person name="Silverstein K.A.T."/>
            <person name="Koren S."/>
            <person name="Bechman K.B."/>
            <person name="Herman A."/>
            <person name="Abrahante J.E."/>
            <person name="Garbe J."/>
        </authorList>
    </citation>
    <scope>NUCLEOTIDE SEQUENCE</scope>
    <source>
        <strain evidence="2">Duluth1</strain>
        <tissue evidence="2">Whole animal</tissue>
    </source>
</reference>
<comment type="caution">
    <text evidence="2">The sequence shown here is derived from an EMBL/GenBank/DDBJ whole genome shotgun (WGS) entry which is preliminary data.</text>
</comment>
<protein>
    <recommendedName>
        <fullName evidence="1">Opine dehydrogenase domain-containing protein</fullName>
    </recommendedName>
</protein>